<keyword evidence="4" id="KW-1185">Reference proteome</keyword>
<sequence>MAESEHEHLCRYSDEQGFTCDLESNDSGWCYWHDSSIIKDSPSDKEKLQEYARNGGMLRGISLKHADLAGIDLVNHHHKHGFDLSHADFYRADLTNAHMFNTNLEYASLMKADLTEANLHNANMKHCNLLGIKWQSTKIKNIDIGDELTQEIQARKAQDNYDLVLALDLFEQSEEIYRDLRKHAERAGMFKLSGRFIQKELTMRRYQMKKPSLARLMSKVVDLFCGYGEEPLKVVNFSIGLILFCAVLYFFSGINFEGQQYYFDASLPFTTNLNHFFSCVYYSVVTFTTLGYGDITPIGISRLIAATEAFTGSFTIALFVVVFVKKMTR</sequence>
<evidence type="ECO:0000259" key="2">
    <source>
        <dbReference type="Pfam" id="PF07885"/>
    </source>
</evidence>
<feature type="transmembrane region" description="Helical" evidence="1">
    <location>
        <begin position="304"/>
        <end position="324"/>
    </location>
</feature>
<dbReference type="SUPFAM" id="SSF81324">
    <property type="entry name" value="Voltage-gated potassium channels"/>
    <property type="match status" value="1"/>
</dbReference>
<dbReference type="SUPFAM" id="SSF141571">
    <property type="entry name" value="Pentapeptide repeat-like"/>
    <property type="match status" value="1"/>
</dbReference>
<dbReference type="Proteomes" id="UP001248581">
    <property type="component" value="Chromosome"/>
</dbReference>
<evidence type="ECO:0000256" key="1">
    <source>
        <dbReference type="SAM" id="Phobius"/>
    </source>
</evidence>
<dbReference type="Gene3D" id="2.160.20.80">
    <property type="entry name" value="E3 ubiquitin-protein ligase SopA"/>
    <property type="match status" value="1"/>
</dbReference>
<dbReference type="Pfam" id="PF07885">
    <property type="entry name" value="Ion_trans_2"/>
    <property type="match status" value="1"/>
</dbReference>
<dbReference type="Gene3D" id="1.10.287.70">
    <property type="match status" value="1"/>
</dbReference>
<keyword evidence="1" id="KW-0812">Transmembrane</keyword>
<dbReference type="EMBL" id="CP134146">
    <property type="protein sequence ID" value="WNC67390.1"/>
    <property type="molecule type" value="Genomic_DNA"/>
</dbReference>
<dbReference type="InterPro" id="IPR013099">
    <property type="entry name" value="K_chnl_dom"/>
</dbReference>
<dbReference type="RefSeq" id="WP_348386549.1">
    <property type="nucleotide sequence ID" value="NZ_CP134146.1"/>
</dbReference>
<evidence type="ECO:0000313" key="4">
    <source>
        <dbReference type="Proteomes" id="UP001248581"/>
    </source>
</evidence>
<dbReference type="PANTHER" id="PTHR14136">
    <property type="entry name" value="BTB_POZ DOMAIN-CONTAINING PROTEIN KCTD9"/>
    <property type="match status" value="1"/>
</dbReference>
<reference evidence="4" key="1">
    <citation type="submission" date="2023-09" db="EMBL/GenBank/DDBJ databases">
        <authorList>
            <person name="Li S."/>
            <person name="Li X."/>
            <person name="Zhang C."/>
            <person name="Zhao Z."/>
        </authorList>
    </citation>
    <scope>NUCLEOTIDE SEQUENCE [LARGE SCALE GENOMIC DNA]</scope>
    <source>
        <strain evidence="4">SQ345</strain>
    </source>
</reference>
<accession>A0ABY9TF98</accession>
<feature type="domain" description="Potassium channel" evidence="2">
    <location>
        <begin position="243"/>
        <end position="328"/>
    </location>
</feature>
<organism evidence="3 4">
    <name type="scientific">Thalassotalea nanhaiensis</name>
    <dbReference type="NCBI Taxonomy" id="3065648"/>
    <lineage>
        <taxon>Bacteria</taxon>
        <taxon>Pseudomonadati</taxon>
        <taxon>Pseudomonadota</taxon>
        <taxon>Gammaproteobacteria</taxon>
        <taxon>Alteromonadales</taxon>
        <taxon>Colwelliaceae</taxon>
        <taxon>Thalassotalea</taxon>
    </lineage>
</organism>
<dbReference type="Pfam" id="PF00805">
    <property type="entry name" value="Pentapeptide"/>
    <property type="match status" value="1"/>
</dbReference>
<proteinExistence type="predicted"/>
<keyword evidence="1" id="KW-0472">Membrane</keyword>
<feature type="transmembrane region" description="Helical" evidence="1">
    <location>
        <begin position="234"/>
        <end position="252"/>
    </location>
</feature>
<dbReference type="PANTHER" id="PTHR14136:SF17">
    <property type="entry name" value="BTB_POZ DOMAIN-CONTAINING PROTEIN KCTD9"/>
    <property type="match status" value="1"/>
</dbReference>
<gene>
    <name evidence="3" type="ORF">RI845_12770</name>
</gene>
<feature type="transmembrane region" description="Helical" evidence="1">
    <location>
        <begin position="273"/>
        <end position="292"/>
    </location>
</feature>
<protein>
    <submittedName>
        <fullName evidence="3">Pentapeptide repeat-containing protein</fullName>
    </submittedName>
</protein>
<keyword evidence="1" id="KW-1133">Transmembrane helix</keyword>
<evidence type="ECO:0000313" key="3">
    <source>
        <dbReference type="EMBL" id="WNC67390.1"/>
    </source>
</evidence>
<dbReference type="InterPro" id="IPR001646">
    <property type="entry name" value="5peptide_repeat"/>
</dbReference>
<dbReference type="InterPro" id="IPR051082">
    <property type="entry name" value="Pentapeptide-BTB/POZ_domain"/>
</dbReference>
<name>A0ABY9TF98_9GAMM</name>